<dbReference type="Proteomes" id="UP000054549">
    <property type="component" value="Unassembled WGS sequence"/>
</dbReference>
<evidence type="ECO:0000313" key="2">
    <source>
        <dbReference type="Proteomes" id="UP000054549"/>
    </source>
</evidence>
<sequence length="98" mass="10717">MSNEPFSPCPAPVGNGPSTSIGNLYGGITIGGNGTVTNNYNITEASGKNGKYKTWLDPPDPSINYNSALHKRRCDTGSWLLDLSLYENWKTMTNSFLW</sequence>
<protein>
    <submittedName>
        <fullName evidence="1">Uncharacterized protein</fullName>
    </submittedName>
</protein>
<evidence type="ECO:0000313" key="1">
    <source>
        <dbReference type="EMBL" id="KIL55343.1"/>
    </source>
</evidence>
<feature type="non-terminal residue" evidence="1">
    <location>
        <position position="98"/>
    </location>
</feature>
<dbReference type="STRING" id="946122.A0A0C2WGU9"/>
<dbReference type="HOGENOM" id="CLU_2339043_0_0_1"/>
<gene>
    <name evidence="1" type="ORF">M378DRAFT_173691</name>
</gene>
<dbReference type="InParanoid" id="A0A0C2WGU9"/>
<accession>A0A0C2WGU9</accession>
<name>A0A0C2WGU9_AMAMK</name>
<dbReference type="OrthoDB" id="448455at2759"/>
<proteinExistence type="predicted"/>
<dbReference type="EMBL" id="KN818530">
    <property type="protein sequence ID" value="KIL55343.1"/>
    <property type="molecule type" value="Genomic_DNA"/>
</dbReference>
<reference evidence="1 2" key="1">
    <citation type="submission" date="2014-04" db="EMBL/GenBank/DDBJ databases">
        <title>Evolutionary Origins and Diversification of the Mycorrhizal Mutualists.</title>
        <authorList>
            <consortium name="DOE Joint Genome Institute"/>
            <consortium name="Mycorrhizal Genomics Consortium"/>
            <person name="Kohler A."/>
            <person name="Kuo A."/>
            <person name="Nagy L.G."/>
            <person name="Floudas D."/>
            <person name="Copeland A."/>
            <person name="Barry K.W."/>
            <person name="Cichocki N."/>
            <person name="Veneault-Fourrey C."/>
            <person name="LaButti K."/>
            <person name="Lindquist E.A."/>
            <person name="Lipzen A."/>
            <person name="Lundell T."/>
            <person name="Morin E."/>
            <person name="Murat C."/>
            <person name="Riley R."/>
            <person name="Ohm R."/>
            <person name="Sun H."/>
            <person name="Tunlid A."/>
            <person name="Henrissat B."/>
            <person name="Grigoriev I.V."/>
            <person name="Hibbett D.S."/>
            <person name="Martin F."/>
        </authorList>
    </citation>
    <scope>NUCLEOTIDE SEQUENCE [LARGE SCALE GENOMIC DNA]</scope>
    <source>
        <strain evidence="1 2">Koide BX008</strain>
    </source>
</reference>
<organism evidence="1 2">
    <name type="scientific">Amanita muscaria (strain Koide BX008)</name>
    <dbReference type="NCBI Taxonomy" id="946122"/>
    <lineage>
        <taxon>Eukaryota</taxon>
        <taxon>Fungi</taxon>
        <taxon>Dikarya</taxon>
        <taxon>Basidiomycota</taxon>
        <taxon>Agaricomycotina</taxon>
        <taxon>Agaricomycetes</taxon>
        <taxon>Agaricomycetidae</taxon>
        <taxon>Agaricales</taxon>
        <taxon>Pluteineae</taxon>
        <taxon>Amanitaceae</taxon>
        <taxon>Amanita</taxon>
    </lineage>
</organism>
<dbReference type="AlphaFoldDB" id="A0A0C2WGU9"/>
<keyword evidence="2" id="KW-1185">Reference proteome</keyword>